<dbReference type="Proteomes" id="UP000692954">
    <property type="component" value="Unassembled WGS sequence"/>
</dbReference>
<organism evidence="1 2">
    <name type="scientific">Paramecium sonneborni</name>
    <dbReference type="NCBI Taxonomy" id="65129"/>
    <lineage>
        <taxon>Eukaryota</taxon>
        <taxon>Sar</taxon>
        <taxon>Alveolata</taxon>
        <taxon>Ciliophora</taxon>
        <taxon>Intramacronucleata</taxon>
        <taxon>Oligohymenophorea</taxon>
        <taxon>Peniculida</taxon>
        <taxon>Parameciidae</taxon>
        <taxon>Paramecium</taxon>
    </lineage>
</organism>
<evidence type="ECO:0000313" key="2">
    <source>
        <dbReference type="Proteomes" id="UP000692954"/>
    </source>
</evidence>
<keyword evidence="2" id="KW-1185">Reference proteome</keyword>
<dbReference type="AlphaFoldDB" id="A0A8S1QV90"/>
<gene>
    <name evidence="1" type="ORF">PSON_ATCC_30995.1.T1220082</name>
</gene>
<evidence type="ECO:0000313" key="1">
    <source>
        <dbReference type="EMBL" id="CAD8119668.1"/>
    </source>
</evidence>
<dbReference type="EMBL" id="CAJJDN010000122">
    <property type="protein sequence ID" value="CAD8119668.1"/>
    <property type="molecule type" value="Genomic_DNA"/>
</dbReference>
<comment type="caution">
    <text evidence="1">The sequence shown here is derived from an EMBL/GenBank/DDBJ whole genome shotgun (WGS) entry which is preliminary data.</text>
</comment>
<accession>A0A8S1QV90</accession>
<proteinExistence type="predicted"/>
<dbReference type="OrthoDB" id="268593at2759"/>
<protein>
    <submittedName>
        <fullName evidence="1">Uncharacterized protein</fullName>
    </submittedName>
</protein>
<sequence length="58" mass="6735">MIRFLSKNKQGVASQKLVIIFFKNKDNSLTKVTGLIEQNVLQIIHKNKIDWKLVQLVI</sequence>
<reference evidence="1" key="1">
    <citation type="submission" date="2021-01" db="EMBL/GenBank/DDBJ databases">
        <authorList>
            <consortium name="Genoscope - CEA"/>
            <person name="William W."/>
        </authorList>
    </citation>
    <scope>NUCLEOTIDE SEQUENCE</scope>
</reference>
<name>A0A8S1QV90_9CILI</name>